<comment type="similarity">
    <text evidence="8">Belongs to the peroxiredoxin family. BCP/PrxQ subfamily.</text>
</comment>
<gene>
    <name evidence="12" type="ORF">VNI00_002478</name>
</gene>
<dbReference type="EMBL" id="JAYKXP010000006">
    <property type="protein sequence ID" value="KAK7056761.1"/>
    <property type="molecule type" value="Genomic_DNA"/>
</dbReference>
<dbReference type="InterPro" id="IPR000866">
    <property type="entry name" value="AhpC/TSA"/>
</dbReference>
<name>A0AAW0DXL9_9AGAR</name>
<evidence type="ECO:0000256" key="6">
    <source>
        <dbReference type="ARBA" id="ARBA00023284"/>
    </source>
</evidence>
<reference evidence="12 13" key="1">
    <citation type="submission" date="2024-01" db="EMBL/GenBank/DDBJ databases">
        <title>A draft genome for a cacao thread blight-causing isolate of Paramarasmius palmivorus.</title>
        <authorList>
            <person name="Baruah I.K."/>
            <person name="Bukari Y."/>
            <person name="Amoako-Attah I."/>
            <person name="Meinhardt L.W."/>
            <person name="Bailey B.A."/>
            <person name="Cohen S.P."/>
        </authorList>
    </citation>
    <scope>NUCLEOTIDE SEQUENCE [LARGE SCALE GENOMIC DNA]</scope>
    <source>
        <strain evidence="12 13">GH-12</strain>
    </source>
</reference>
<dbReference type="GO" id="GO:0045454">
    <property type="term" value="P:cell redox homeostasis"/>
    <property type="evidence" value="ECO:0007669"/>
    <property type="project" value="TreeGrafter"/>
</dbReference>
<dbReference type="GO" id="GO:0034599">
    <property type="term" value="P:cellular response to oxidative stress"/>
    <property type="evidence" value="ECO:0007669"/>
    <property type="project" value="TreeGrafter"/>
</dbReference>
<dbReference type="CDD" id="cd03017">
    <property type="entry name" value="PRX_BCP"/>
    <property type="match status" value="1"/>
</dbReference>
<dbReference type="InterPro" id="IPR013766">
    <property type="entry name" value="Thioredoxin_domain"/>
</dbReference>
<evidence type="ECO:0000256" key="3">
    <source>
        <dbReference type="ARBA" id="ARBA00022862"/>
    </source>
</evidence>
<dbReference type="Pfam" id="PF00578">
    <property type="entry name" value="AhpC-TSA"/>
    <property type="match status" value="1"/>
</dbReference>
<dbReference type="GO" id="GO:0008379">
    <property type="term" value="F:thioredoxin peroxidase activity"/>
    <property type="evidence" value="ECO:0007669"/>
    <property type="project" value="TreeGrafter"/>
</dbReference>
<evidence type="ECO:0000256" key="8">
    <source>
        <dbReference type="ARBA" id="ARBA00038489"/>
    </source>
</evidence>
<dbReference type="GO" id="GO:0005737">
    <property type="term" value="C:cytoplasm"/>
    <property type="evidence" value="ECO:0007669"/>
    <property type="project" value="TreeGrafter"/>
</dbReference>
<comment type="caution">
    <text evidence="12">The sequence shown here is derived from an EMBL/GenBank/DDBJ whole genome shotgun (WGS) entry which is preliminary data.</text>
</comment>
<organism evidence="12 13">
    <name type="scientific">Paramarasmius palmivorus</name>
    <dbReference type="NCBI Taxonomy" id="297713"/>
    <lineage>
        <taxon>Eukaryota</taxon>
        <taxon>Fungi</taxon>
        <taxon>Dikarya</taxon>
        <taxon>Basidiomycota</taxon>
        <taxon>Agaricomycotina</taxon>
        <taxon>Agaricomycetes</taxon>
        <taxon>Agaricomycetidae</taxon>
        <taxon>Agaricales</taxon>
        <taxon>Marasmiineae</taxon>
        <taxon>Marasmiaceae</taxon>
        <taxon>Paramarasmius</taxon>
    </lineage>
</organism>
<dbReference type="PANTHER" id="PTHR42801:SF4">
    <property type="entry name" value="AHPC_TSA FAMILY PROTEIN"/>
    <property type="match status" value="1"/>
</dbReference>
<comment type="catalytic activity">
    <reaction evidence="9">
        <text>a hydroperoxide + [thioredoxin]-dithiol = an alcohol + [thioredoxin]-disulfide + H2O</text>
        <dbReference type="Rhea" id="RHEA:62620"/>
        <dbReference type="Rhea" id="RHEA-COMP:10698"/>
        <dbReference type="Rhea" id="RHEA-COMP:10700"/>
        <dbReference type="ChEBI" id="CHEBI:15377"/>
        <dbReference type="ChEBI" id="CHEBI:29950"/>
        <dbReference type="ChEBI" id="CHEBI:30879"/>
        <dbReference type="ChEBI" id="CHEBI:35924"/>
        <dbReference type="ChEBI" id="CHEBI:50058"/>
        <dbReference type="EC" id="1.11.1.24"/>
    </reaction>
</comment>
<keyword evidence="13" id="KW-1185">Reference proteome</keyword>
<keyword evidence="6" id="KW-0676">Redox-active center</keyword>
<dbReference type="InterPro" id="IPR050924">
    <property type="entry name" value="Peroxiredoxin_BCP/PrxQ"/>
</dbReference>
<evidence type="ECO:0000256" key="7">
    <source>
        <dbReference type="ARBA" id="ARBA00032824"/>
    </source>
</evidence>
<feature type="domain" description="Thioredoxin" evidence="11">
    <location>
        <begin position="5"/>
        <end position="158"/>
    </location>
</feature>
<dbReference type="Gene3D" id="3.40.30.10">
    <property type="entry name" value="Glutaredoxin"/>
    <property type="match status" value="1"/>
</dbReference>
<evidence type="ECO:0000256" key="9">
    <source>
        <dbReference type="ARBA" id="ARBA00049091"/>
    </source>
</evidence>
<keyword evidence="2" id="KW-0575">Peroxidase</keyword>
<keyword evidence="4" id="KW-0560">Oxidoreductase</keyword>
<evidence type="ECO:0000256" key="1">
    <source>
        <dbReference type="ARBA" id="ARBA00013017"/>
    </source>
</evidence>
<dbReference type="AlphaFoldDB" id="A0AAW0DXL9"/>
<evidence type="ECO:0000256" key="2">
    <source>
        <dbReference type="ARBA" id="ARBA00022559"/>
    </source>
</evidence>
<proteinExistence type="inferred from homology"/>
<evidence type="ECO:0000256" key="10">
    <source>
        <dbReference type="SAM" id="MobiDB-lite"/>
    </source>
</evidence>
<keyword evidence="5" id="KW-1015">Disulfide bond</keyword>
<feature type="region of interest" description="Disordered" evidence="10">
    <location>
        <begin position="1"/>
        <end position="25"/>
    </location>
</feature>
<dbReference type="InterPro" id="IPR036249">
    <property type="entry name" value="Thioredoxin-like_sf"/>
</dbReference>
<dbReference type="PANTHER" id="PTHR42801">
    <property type="entry name" value="THIOREDOXIN-DEPENDENT PEROXIDE REDUCTASE"/>
    <property type="match status" value="1"/>
</dbReference>
<sequence length="209" mass="22654">MSWQSLLNKPAPTVTIPDHNGQPYTIEGGKDDLPTALFFYPKSGSYGCTKEACQFRDAIADKPNFSPEKLRVIGISQDSVEKQKAFVEKQKLTYPILSDEKGEARKAYHVGRGMLGLTDGRVTFIIDGKGIVRDAFDSVMNFNAHCKFIEKWLDKLEKEKSAAEGSAAQPTTEASATETPAVADSEAPENPADAAAEAKPEQTAAEKAA</sequence>
<feature type="compositionally biased region" description="Low complexity" evidence="10">
    <location>
        <begin position="163"/>
        <end position="209"/>
    </location>
</feature>
<evidence type="ECO:0000256" key="4">
    <source>
        <dbReference type="ARBA" id="ARBA00023002"/>
    </source>
</evidence>
<protein>
    <recommendedName>
        <fullName evidence="1">thioredoxin-dependent peroxiredoxin</fullName>
        <ecNumber evidence="1">1.11.1.24</ecNumber>
    </recommendedName>
    <alternativeName>
        <fullName evidence="7">Thioredoxin peroxidase</fullName>
    </alternativeName>
</protein>
<accession>A0AAW0DXL9</accession>
<evidence type="ECO:0000259" key="11">
    <source>
        <dbReference type="PROSITE" id="PS51352"/>
    </source>
</evidence>
<evidence type="ECO:0000313" key="13">
    <source>
        <dbReference type="Proteomes" id="UP001383192"/>
    </source>
</evidence>
<keyword evidence="3" id="KW-0049">Antioxidant</keyword>
<feature type="region of interest" description="Disordered" evidence="10">
    <location>
        <begin position="159"/>
        <end position="209"/>
    </location>
</feature>
<dbReference type="Proteomes" id="UP001383192">
    <property type="component" value="Unassembled WGS sequence"/>
</dbReference>
<evidence type="ECO:0000256" key="5">
    <source>
        <dbReference type="ARBA" id="ARBA00023157"/>
    </source>
</evidence>
<evidence type="ECO:0000313" key="12">
    <source>
        <dbReference type="EMBL" id="KAK7056761.1"/>
    </source>
</evidence>
<dbReference type="EC" id="1.11.1.24" evidence="1"/>
<dbReference type="SUPFAM" id="SSF52833">
    <property type="entry name" value="Thioredoxin-like"/>
    <property type="match status" value="1"/>
</dbReference>
<dbReference type="PROSITE" id="PS51352">
    <property type="entry name" value="THIOREDOXIN_2"/>
    <property type="match status" value="1"/>
</dbReference>